<dbReference type="AlphaFoldDB" id="B0MDC5"/>
<dbReference type="Proteomes" id="UP000004935">
    <property type="component" value="Unassembled WGS sequence"/>
</dbReference>
<proteinExistence type="predicted"/>
<dbReference type="STRING" id="411490.ANACAC_01568"/>
<sequence length="61" mass="7192">MRQKMKQLWNSFKIAFSMYSRIPVPKSEWTKEYMKYTLCFFRQLGGLWGFLSSAGPISAAF</sequence>
<accession>B0MDC5</accession>
<comment type="caution">
    <text evidence="1">The sequence shown here is derived from an EMBL/GenBank/DDBJ whole genome shotgun (WGS) entry which is preliminary data.</text>
</comment>
<name>B0MDC5_ANACD</name>
<dbReference type="EMBL" id="ABAX03000012">
    <property type="protein sequence ID" value="EDR97945.1"/>
    <property type="molecule type" value="Genomic_DNA"/>
</dbReference>
<keyword evidence="2" id="KW-1185">Reference proteome</keyword>
<gene>
    <name evidence="1" type="ORF">ANACAC_01568</name>
</gene>
<protein>
    <submittedName>
        <fullName evidence="1">Uncharacterized protein</fullName>
    </submittedName>
</protein>
<reference evidence="1" key="2">
    <citation type="submission" date="2013-11" db="EMBL/GenBank/DDBJ databases">
        <title>Draft genome sequence of Anaerostipes caccae (DSM 14662).</title>
        <authorList>
            <person name="Sudarsanam P."/>
            <person name="Ley R."/>
            <person name="Guruge J."/>
            <person name="Turnbaugh P.J."/>
            <person name="Mahowald M."/>
            <person name="Liep D."/>
            <person name="Gordon J."/>
        </authorList>
    </citation>
    <scope>NUCLEOTIDE SEQUENCE</scope>
    <source>
        <strain evidence="1">DSM 14662</strain>
    </source>
</reference>
<evidence type="ECO:0000313" key="2">
    <source>
        <dbReference type="Proteomes" id="UP000004935"/>
    </source>
</evidence>
<evidence type="ECO:0000313" key="1">
    <source>
        <dbReference type="EMBL" id="EDR97945.1"/>
    </source>
</evidence>
<reference evidence="1" key="1">
    <citation type="submission" date="2007-11" db="EMBL/GenBank/DDBJ databases">
        <authorList>
            <person name="Fulton L."/>
            <person name="Clifton S."/>
            <person name="Fulton B."/>
            <person name="Xu J."/>
            <person name="Minx P."/>
            <person name="Pepin K.H."/>
            <person name="Johnson M."/>
            <person name="Thiruvilangam P."/>
            <person name="Bhonagiri V."/>
            <person name="Nash W.E."/>
            <person name="Mardis E.R."/>
            <person name="Wilson R.K."/>
        </authorList>
    </citation>
    <scope>NUCLEOTIDE SEQUENCE [LARGE SCALE GENOMIC DNA]</scope>
    <source>
        <strain evidence="1">DSM 14662</strain>
    </source>
</reference>
<dbReference type="HOGENOM" id="CLU_2912273_0_0_9"/>
<organism evidence="1 2">
    <name type="scientific">Anaerostipes caccae (strain DSM 14662 / CCUG 47493 / JCM 13470 / NCIMB 13811 / L1-92)</name>
    <dbReference type="NCBI Taxonomy" id="411490"/>
    <lineage>
        <taxon>Bacteria</taxon>
        <taxon>Bacillati</taxon>
        <taxon>Bacillota</taxon>
        <taxon>Clostridia</taxon>
        <taxon>Lachnospirales</taxon>
        <taxon>Lachnospiraceae</taxon>
        <taxon>Anaerostipes</taxon>
    </lineage>
</organism>